<dbReference type="Proteomes" id="UP000269041">
    <property type="component" value="Unassembled WGS sequence"/>
</dbReference>
<dbReference type="RefSeq" id="WP_125320996.1">
    <property type="nucleotide sequence ID" value="NZ_AP024890.1"/>
</dbReference>
<dbReference type="OrthoDB" id="333038at2"/>
<proteinExistence type="predicted"/>
<protein>
    <submittedName>
        <fullName evidence="1">Thioesterase</fullName>
    </submittedName>
</protein>
<evidence type="ECO:0000313" key="1">
    <source>
        <dbReference type="EMBL" id="RSD31288.1"/>
    </source>
</evidence>
<dbReference type="Pfam" id="PF13279">
    <property type="entry name" value="4HBT_2"/>
    <property type="match status" value="1"/>
</dbReference>
<reference evidence="1 2" key="1">
    <citation type="submission" date="2018-12" db="EMBL/GenBank/DDBJ databases">
        <title>Genomic taxonomy of the Vibrionaceae family.</title>
        <authorList>
            <person name="Gomez-Gil B."/>
            <person name="Enciso-Ibarra K."/>
        </authorList>
    </citation>
    <scope>NUCLEOTIDE SEQUENCE [LARGE SCALE GENOMIC DNA]</scope>
    <source>
        <strain evidence="1 2">CAIM 594</strain>
    </source>
</reference>
<gene>
    <name evidence="1" type="ORF">EJA03_09455</name>
</gene>
<dbReference type="InterPro" id="IPR029069">
    <property type="entry name" value="HotDog_dom_sf"/>
</dbReference>
<dbReference type="Gene3D" id="3.10.129.10">
    <property type="entry name" value="Hotdog Thioesterase"/>
    <property type="match status" value="1"/>
</dbReference>
<evidence type="ECO:0000313" key="2">
    <source>
        <dbReference type="Proteomes" id="UP000269041"/>
    </source>
</evidence>
<organism evidence="1 2">
    <name type="scientific">Vibrio pectenicida</name>
    <dbReference type="NCBI Taxonomy" id="62763"/>
    <lineage>
        <taxon>Bacteria</taxon>
        <taxon>Pseudomonadati</taxon>
        <taxon>Pseudomonadota</taxon>
        <taxon>Gammaproteobacteria</taxon>
        <taxon>Vibrionales</taxon>
        <taxon>Vibrionaceae</taxon>
        <taxon>Vibrio</taxon>
    </lineage>
</organism>
<accession>A0A427U3K5</accession>
<sequence length="129" mass="14914">MKVNKFIKTFDVRFTDLNAGNHLSNHMFLAYITDHLSCYLNEHGWSLGNIHGYSTLLTEASIKFKREVFEFDRVTIGISKTIIKSRKLSLHFTATVEDKIVAISVHDYSFMKDHRISSINEDITKLFSI</sequence>
<name>A0A427U3K5_9VIBR</name>
<dbReference type="EMBL" id="RSFA01000036">
    <property type="protein sequence ID" value="RSD31288.1"/>
    <property type="molecule type" value="Genomic_DNA"/>
</dbReference>
<dbReference type="SUPFAM" id="SSF54637">
    <property type="entry name" value="Thioesterase/thiol ester dehydrase-isomerase"/>
    <property type="match status" value="1"/>
</dbReference>
<keyword evidence="2" id="KW-1185">Reference proteome</keyword>
<comment type="caution">
    <text evidence="1">The sequence shown here is derived from an EMBL/GenBank/DDBJ whole genome shotgun (WGS) entry which is preliminary data.</text>
</comment>
<dbReference type="AlphaFoldDB" id="A0A427U3K5"/>